<accession>A0ABQ9SWE0</accession>
<evidence type="ECO:0000256" key="1">
    <source>
        <dbReference type="SAM" id="MobiDB-lite"/>
    </source>
</evidence>
<gene>
    <name evidence="2" type="ORF">CPAR01_04462</name>
</gene>
<reference evidence="2 3" key="1">
    <citation type="submission" date="2016-10" db="EMBL/GenBank/DDBJ databases">
        <title>The genome sequence of Colletotrichum fioriniae PJ7.</title>
        <authorList>
            <person name="Baroncelli R."/>
        </authorList>
    </citation>
    <scope>NUCLEOTIDE SEQUENCE [LARGE SCALE GENOMIC DNA]</scope>
    <source>
        <strain evidence="2 3">IMI 384185</strain>
    </source>
</reference>
<evidence type="ECO:0000313" key="2">
    <source>
        <dbReference type="EMBL" id="KAK1543829.1"/>
    </source>
</evidence>
<keyword evidence="3" id="KW-1185">Reference proteome</keyword>
<evidence type="ECO:0000313" key="3">
    <source>
        <dbReference type="Proteomes" id="UP001241169"/>
    </source>
</evidence>
<proteinExistence type="predicted"/>
<feature type="compositionally biased region" description="Basic and acidic residues" evidence="1">
    <location>
        <begin position="15"/>
        <end position="24"/>
    </location>
</feature>
<name>A0ABQ9SWE0_9PEZI</name>
<sequence length="24" mass="2568">MGGLRRSTAATPLSVREHEKTRGG</sequence>
<comment type="caution">
    <text evidence="2">The sequence shown here is derived from an EMBL/GenBank/DDBJ whole genome shotgun (WGS) entry which is preliminary data.</text>
</comment>
<organism evidence="2 3">
    <name type="scientific">Colletotrichum paranaense</name>
    <dbReference type="NCBI Taxonomy" id="1914294"/>
    <lineage>
        <taxon>Eukaryota</taxon>
        <taxon>Fungi</taxon>
        <taxon>Dikarya</taxon>
        <taxon>Ascomycota</taxon>
        <taxon>Pezizomycotina</taxon>
        <taxon>Sordariomycetes</taxon>
        <taxon>Hypocreomycetidae</taxon>
        <taxon>Glomerellales</taxon>
        <taxon>Glomerellaceae</taxon>
        <taxon>Colletotrichum</taxon>
        <taxon>Colletotrichum acutatum species complex</taxon>
    </lineage>
</organism>
<dbReference type="Proteomes" id="UP001241169">
    <property type="component" value="Unassembled WGS sequence"/>
</dbReference>
<feature type="region of interest" description="Disordered" evidence="1">
    <location>
        <begin position="1"/>
        <end position="24"/>
    </location>
</feature>
<protein>
    <submittedName>
        <fullName evidence="2">Uncharacterized protein</fullName>
    </submittedName>
</protein>
<dbReference type="EMBL" id="MOPA01000003">
    <property type="protein sequence ID" value="KAK1543829.1"/>
    <property type="molecule type" value="Genomic_DNA"/>
</dbReference>